<dbReference type="RefSeq" id="WP_204712268.1">
    <property type="nucleotide sequence ID" value="NZ_JBHSZV010000066.1"/>
</dbReference>
<sequence length="151" mass="18089">MEIIVLWSLWVVGFVLLLIILTKLPFWEWLLVYLLTAYFSITLGVIIVEENLLSYPVKSFNQHFDSSVLFEYLLFPVICLYYYRTSYHSTYKGILLQGAVYSSVITIVEYFIERYTDLVEYEKWTLIYTFISELILMLFIILLMKKIKKMK</sequence>
<evidence type="ECO:0000313" key="2">
    <source>
        <dbReference type="EMBL" id="MFC7064151.1"/>
    </source>
</evidence>
<feature type="transmembrane region" description="Helical" evidence="1">
    <location>
        <begin position="124"/>
        <end position="144"/>
    </location>
</feature>
<feature type="transmembrane region" description="Helical" evidence="1">
    <location>
        <begin position="95"/>
        <end position="112"/>
    </location>
</feature>
<dbReference type="Proteomes" id="UP001596410">
    <property type="component" value="Unassembled WGS sequence"/>
</dbReference>
<gene>
    <name evidence="2" type="ORF">ACFQIC_20365</name>
</gene>
<organism evidence="2 3">
    <name type="scientific">Halobacillus seohaensis</name>
    <dbReference type="NCBI Taxonomy" id="447421"/>
    <lineage>
        <taxon>Bacteria</taxon>
        <taxon>Bacillati</taxon>
        <taxon>Bacillota</taxon>
        <taxon>Bacilli</taxon>
        <taxon>Bacillales</taxon>
        <taxon>Bacillaceae</taxon>
        <taxon>Halobacillus</taxon>
    </lineage>
</organism>
<evidence type="ECO:0000256" key="1">
    <source>
        <dbReference type="SAM" id="Phobius"/>
    </source>
</evidence>
<name>A0ABW2ET36_9BACI</name>
<protein>
    <submittedName>
        <fullName evidence="2">CBO0543 family protein</fullName>
    </submittedName>
</protein>
<proteinExistence type="predicted"/>
<dbReference type="NCBIfam" id="NF041644">
    <property type="entry name" value="CBO0543_fam"/>
    <property type="match status" value="1"/>
</dbReference>
<keyword evidence="1" id="KW-0472">Membrane</keyword>
<dbReference type="EMBL" id="JBHSZV010000066">
    <property type="protein sequence ID" value="MFC7064151.1"/>
    <property type="molecule type" value="Genomic_DNA"/>
</dbReference>
<keyword evidence="1" id="KW-0812">Transmembrane</keyword>
<comment type="caution">
    <text evidence="2">The sequence shown here is derived from an EMBL/GenBank/DDBJ whole genome shotgun (WGS) entry which is preliminary data.</text>
</comment>
<reference evidence="3" key="1">
    <citation type="journal article" date="2019" name="Int. J. Syst. Evol. Microbiol.">
        <title>The Global Catalogue of Microorganisms (GCM) 10K type strain sequencing project: providing services to taxonomists for standard genome sequencing and annotation.</title>
        <authorList>
            <consortium name="The Broad Institute Genomics Platform"/>
            <consortium name="The Broad Institute Genome Sequencing Center for Infectious Disease"/>
            <person name="Wu L."/>
            <person name="Ma J."/>
        </authorList>
    </citation>
    <scope>NUCLEOTIDE SEQUENCE [LARGE SCALE GENOMIC DNA]</scope>
    <source>
        <strain evidence="3">CGMCC 4.1621</strain>
    </source>
</reference>
<feature type="transmembrane region" description="Helical" evidence="1">
    <location>
        <begin position="6"/>
        <end position="22"/>
    </location>
</feature>
<keyword evidence="1" id="KW-1133">Transmembrane helix</keyword>
<keyword evidence="3" id="KW-1185">Reference proteome</keyword>
<evidence type="ECO:0000313" key="3">
    <source>
        <dbReference type="Proteomes" id="UP001596410"/>
    </source>
</evidence>
<feature type="transmembrane region" description="Helical" evidence="1">
    <location>
        <begin position="67"/>
        <end position="83"/>
    </location>
</feature>
<feature type="transmembrane region" description="Helical" evidence="1">
    <location>
        <begin position="29"/>
        <end position="47"/>
    </location>
</feature>
<dbReference type="InterPro" id="IPR048147">
    <property type="entry name" value="CBO0543-like"/>
</dbReference>
<accession>A0ABW2ET36</accession>